<evidence type="ECO:0000313" key="2">
    <source>
        <dbReference type="Proteomes" id="UP000076761"/>
    </source>
</evidence>
<sequence>MSTTLNTSFIYTGGTRITRPLPPLPSITFIDVGATDGTRPTPANKDFDALYGTKITPERLVQPLNDVNSCFYASKVHRWVGIVYSTGYPTTEAGPLGHPT</sequence>
<dbReference type="EMBL" id="KV425554">
    <property type="protein sequence ID" value="KZT29474.1"/>
    <property type="molecule type" value="Genomic_DNA"/>
</dbReference>
<reference evidence="1 2" key="1">
    <citation type="journal article" date="2016" name="Mol. Biol. Evol.">
        <title>Comparative Genomics of Early-Diverging Mushroom-Forming Fungi Provides Insights into the Origins of Lignocellulose Decay Capabilities.</title>
        <authorList>
            <person name="Nagy L.G."/>
            <person name="Riley R."/>
            <person name="Tritt A."/>
            <person name="Adam C."/>
            <person name="Daum C."/>
            <person name="Floudas D."/>
            <person name="Sun H."/>
            <person name="Yadav J.S."/>
            <person name="Pangilinan J."/>
            <person name="Larsson K.H."/>
            <person name="Matsuura K."/>
            <person name="Barry K."/>
            <person name="Labutti K."/>
            <person name="Kuo R."/>
            <person name="Ohm R.A."/>
            <person name="Bhattacharya S.S."/>
            <person name="Shirouzu T."/>
            <person name="Yoshinaga Y."/>
            <person name="Martin F.M."/>
            <person name="Grigoriev I.V."/>
            <person name="Hibbett D.S."/>
        </authorList>
    </citation>
    <scope>NUCLEOTIDE SEQUENCE [LARGE SCALE GENOMIC DNA]</scope>
    <source>
        <strain evidence="1 2">HHB14362 ss-1</strain>
    </source>
</reference>
<proteinExistence type="predicted"/>
<name>A0A165VCE7_9AGAM</name>
<gene>
    <name evidence="1" type="ORF">NEOLEDRAFT_1128241</name>
</gene>
<accession>A0A165VCE7</accession>
<organism evidence="1 2">
    <name type="scientific">Neolentinus lepideus HHB14362 ss-1</name>
    <dbReference type="NCBI Taxonomy" id="1314782"/>
    <lineage>
        <taxon>Eukaryota</taxon>
        <taxon>Fungi</taxon>
        <taxon>Dikarya</taxon>
        <taxon>Basidiomycota</taxon>
        <taxon>Agaricomycotina</taxon>
        <taxon>Agaricomycetes</taxon>
        <taxon>Gloeophyllales</taxon>
        <taxon>Gloeophyllaceae</taxon>
        <taxon>Neolentinus</taxon>
    </lineage>
</organism>
<evidence type="ECO:0000313" key="1">
    <source>
        <dbReference type="EMBL" id="KZT29474.1"/>
    </source>
</evidence>
<dbReference type="InParanoid" id="A0A165VCE7"/>
<dbReference type="AlphaFoldDB" id="A0A165VCE7"/>
<keyword evidence="2" id="KW-1185">Reference proteome</keyword>
<dbReference type="Proteomes" id="UP000076761">
    <property type="component" value="Unassembled WGS sequence"/>
</dbReference>
<protein>
    <submittedName>
        <fullName evidence="1">Uncharacterized protein</fullName>
    </submittedName>
</protein>